<dbReference type="InterPro" id="IPR050259">
    <property type="entry name" value="SDR"/>
</dbReference>
<gene>
    <name evidence="4" type="ORF">BO94DRAFT_610845</name>
</gene>
<comment type="similarity">
    <text evidence="1">Belongs to the short-chain dehydrogenases/reductases (SDR) family.</text>
</comment>
<sequence length="270" mass="28959">MAIFSTNIVGVALIVGKHSGHIAETIKCQEIGREAGFQIADAGAAAVVFADPSGALAEECSKYLKDTVPAKEGQEYQTTSYTIDDKSKESIQAVVTAVIEAYGRLDYVVNTIGISQDPNGGVQNEGMINCCDVEAAAMSRQTDSQYWGKPAKRNIGRGVIVNVTPPNPGALFHDYKLVGMDVTTRTALREGVRCNLVSVDWFENKWCNQDLSSNEQNSIEENLPFKRPADLVEVGGTIAFLVSPAASYLNANCLVLDGGPQKTRNGGPLQ</sequence>
<evidence type="ECO:0000313" key="5">
    <source>
        <dbReference type="Proteomes" id="UP000246702"/>
    </source>
</evidence>
<dbReference type="STRING" id="1450535.A0A317VCJ9"/>
<dbReference type="InterPro" id="IPR002347">
    <property type="entry name" value="SDR_fam"/>
</dbReference>
<reference evidence="4 5" key="1">
    <citation type="submission" date="2016-12" db="EMBL/GenBank/DDBJ databases">
        <title>The genomes of Aspergillus section Nigri reveals drivers in fungal speciation.</title>
        <authorList>
            <consortium name="DOE Joint Genome Institute"/>
            <person name="Vesth T.C."/>
            <person name="Nybo J."/>
            <person name="Theobald S."/>
            <person name="Brandl J."/>
            <person name="Frisvad J.C."/>
            <person name="Nielsen K.F."/>
            <person name="Lyhne E.K."/>
            <person name="Kogle M.E."/>
            <person name="Kuo A."/>
            <person name="Riley R."/>
            <person name="Clum A."/>
            <person name="Nolan M."/>
            <person name="Lipzen A."/>
            <person name="Salamov A."/>
            <person name="Henrissat B."/>
            <person name="Wiebenga A."/>
            <person name="De Vries R.P."/>
            <person name="Grigoriev I.V."/>
            <person name="Mortensen U.H."/>
            <person name="Andersen M.R."/>
            <person name="Baker S.E."/>
        </authorList>
    </citation>
    <scope>NUCLEOTIDE SEQUENCE [LARGE SCALE GENOMIC DNA]</scope>
    <source>
        <strain evidence="4 5">CBS 115572</strain>
    </source>
</reference>
<dbReference type="OrthoDB" id="5840532at2759"/>
<dbReference type="InterPro" id="IPR036291">
    <property type="entry name" value="NAD(P)-bd_dom_sf"/>
</dbReference>
<dbReference type="PANTHER" id="PTHR42879">
    <property type="entry name" value="3-OXOACYL-(ACYL-CARRIER-PROTEIN) REDUCTASE"/>
    <property type="match status" value="1"/>
</dbReference>
<accession>A0A317VCJ9</accession>
<protein>
    <recommendedName>
        <fullName evidence="2">3-oxoacyl-[acyl-carrier-protein] reductase</fullName>
        <ecNumber evidence="2">1.1.1.100</ecNumber>
    </recommendedName>
</protein>
<dbReference type="CDD" id="cd05233">
    <property type="entry name" value="SDR_c"/>
    <property type="match status" value="1"/>
</dbReference>
<name>A0A317VCJ9_9EURO</name>
<comment type="catalytic activity">
    <reaction evidence="3">
        <text>a (3R)-hydroxyacyl-[ACP] + NADP(+) = a 3-oxoacyl-[ACP] + NADPH + H(+)</text>
        <dbReference type="Rhea" id="RHEA:17397"/>
        <dbReference type="Rhea" id="RHEA-COMP:9916"/>
        <dbReference type="Rhea" id="RHEA-COMP:9945"/>
        <dbReference type="ChEBI" id="CHEBI:15378"/>
        <dbReference type="ChEBI" id="CHEBI:57783"/>
        <dbReference type="ChEBI" id="CHEBI:58349"/>
        <dbReference type="ChEBI" id="CHEBI:78776"/>
        <dbReference type="ChEBI" id="CHEBI:78827"/>
        <dbReference type="EC" id="1.1.1.100"/>
    </reaction>
</comment>
<evidence type="ECO:0000256" key="2">
    <source>
        <dbReference type="ARBA" id="ARBA00012948"/>
    </source>
</evidence>
<dbReference type="GeneID" id="37118758"/>
<dbReference type="SUPFAM" id="SSF51735">
    <property type="entry name" value="NAD(P)-binding Rossmann-fold domains"/>
    <property type="match status" value="1"/>
</dbReference>
<comment type="caution">
    <text evidence="4">The sequence shown here is derived from an EMBL/GenBank/DDBJ whole genome shotgun (WGS) entry which is preliminary data.</text>
</comment>
<proteinExistence type="inferred from homology"/>
<evidence type="ECO:0000256" key="1">
    <source>
        <dbReference type="ARBA" id="ARBA00006484"/>
    </source>
</evidence>
<dbReference type="AlphaFoldDB" id="A0A317VCJ9"/>
<dbReference type="Proteomes" id="UP000246702">
    <property type="component" value="Unassembled WGS sequence"/>
</dbReference>
<keyword evidence="5" id="KW-1185">Reference proteome</keyword>
<dbReference type="GO" id="GO:0004316">
    <property type="term" value="F:3-oxoacyl-[acyl-carrier-protein] reductase (NADPH) activity"/>
    <property type="evidence" value="ECO:0007669"/>
    <property type="project" value="UniProtKB-EC"/>
</dbReference>
<dbReference type="EC" id="1.1.1.100" evidence="2"/>
<dbReference type="RefSeq" id="XP_025462438.1">
    <property type="nucleotide sequence ID" value="XM_025616615.1"/>
</dbReference>
<dbReference type="Pfam" id="PF13561">
    <property type="entry name" value="adh_short_C2"/>
    <property type="match status" value="1"/>
</dbReference>
<evidence type="ECO:0000256" key="3">
    <source>
        <dbReference type="ARBA" id="ARBA00048508"/>
    </source>
</evidence>
<evidence type="ECO:0000313" key="4">
    <source>
        <dbReference type="EMBL" id="PWY69610.1"/>
    </source>
</evidence>
<organism evidence="4 5">
    <name type="scientific">Aspergillus sclerotioniger CBS 115572</name>
    <dbReference type="NCBI Taxonomy" id="1450535"/>
    <lineage>
        <taxon>Eukaryota</taxon>
        <taxon>Fungi</taxon>
        <taxon>Dikarya</taxon>
        <taxon>Ascomycota</taxon>
        <taxon>Pezizomycotina</taxon>
        <taxon>Eurotiomycetes</taxon>
        <taxon>Eurotiomycetidae</taxon>
        <taxon>Eurotiales</taxon>
        <taxon>Aspergillaceae</taxon>
        <taxon>Aspergillus</taxon>
        <taxon>Aspergillus subgen. Circumdati</taxon>
    </lineage>
</organism>
<dbReference type="Gene3D" id="3.40.50.720">
    <property type="entry name" value="NAD(P)-binding Rossmann-like Domain"/>
    <property type="match status" value="1"/>
</dbReference>
<dbReference type="EMBL" id="MSFK01000041">
    <property type="protein sequence ID" value="PWY69610.1"/>
    <property type="molecule type" value="Genomic_DNA"/>
</dbReference>